<dbReference type="PROSITE" id="PS51257">
    <property type="entry name" value="PROKAR_LIPOPROTEIN"/>
    <property type="match status" value="1"/>
</dbReference>
<reference evidence="2" key="1">
    <citation type="submission" date="2019-01" db="EMBL/GenBank/DDBJ databases">
        <authorList>
            <consortium name="Genoscope - CEA"/>
            <person name="William W."/>
        </authorList>
    </citation>
    <scope>NUCLEOTIDE SEQUENCE</scope>
    <source>
        <strain evidence="2">CR-1</strain>
    </source>
</reference>
<evidence type="ECO:0000313" key="2">
    <source>
        <dbReference type="EMBL" id="VEN74293.1"/>
    </source>
</evidence>
<feature type="signal peptide" evidence="1">
    <location>
        <begin position="1"/>
        <end position="25"/>
    </location>
</feature>
<organism evidence="2">
    <name type="scientific">uncultured Desulfobacteraceae bacterium</name>
    <dbReference type="NCBI Taxonomy" id="218296"/>
    <lineage>
        <taxon>Bacteria</taxon>
        <taxon>Pseudomonadati</taxon>
        <taxon>Thermodesulfobacteriota</taxon>
        <taxon>Desulfobacteria</taxon>
        <taxon>Desulfobacterales</taxon>
        <taxon>Desulfobacteraceae</taxon>
        <taxon>environmental samples</taxon>
    </lineage>
</organism>
<proteinExistence type="predicted"/>
<accession>A0A484HIJ9</accession>
<keyword evidence="1" id="KW-0732">Signal</keyword>
<protein>
    <recommendedName>
        <fullName evidence="3">Lipoprotein</fullName>
    </recommendedName>
</protein>
<evidence type="ECO:0000256" key="1">
    <source>
        <dbReference type="SAM" id="SignalP"/>
    </source>
</evidence>
<evidence type="ECO:0008006" key="3">
    <source>
        <dbReference type="Google" id="ProtNLM"/>
    </source>
</evidence>
<sequence>MKKILAAWPALIALLFLFGCSTAYKATPLPFKSPAAYGNARSAAGAEVAARAFDDRAEAQKIFGFDIRNAGMLPVQVVFDHQGKSPIEINPTQTFLQDVEGNIWPVLSDKEAYDRTTQYSQTKKIVKKGAYHGMLGAAAGSIIGAAIGIVSNENVLESAGKGAAVGAAAGAVMGGAGGYGEAGDARMEIMDDLDSKSLKNKSVAPGTLAHGIIFFPGEAKSAEILMLQIVEIDTGEKYSLRFPLK</sequence>
<dbReference type="EMBL" id="CAACVI010000023">
    <property type="protein sequence ID" value="VEN74293.1"/>
    <property type="molecule type" value="Genomic_DNA"/>
</dbReference>
<dbReference type="AlphaFoldDB" id="A0A484HIJ9"/>
<name>A0A484HIJ9_9BACT</name>
<feature type="chain" id="PRO_5019786963" description="Lipoprotein" evidence="1">
    <location>
        <begin position="26"/>
        <end position="245"/>
    </location>
</feature>
<gene>
    <name evidence="2" type="ORF">EPICR_30228</name>
</gene>